<protein>
    <submittedName>
        <fullName evidence="1">Uncharacterized protein</fullName>
    </submittedName>
</protein>
<name>A0ACD2ZXQ9_9AGAR</name>
<feature type="non-terminal residue" evidence="1">
    <location>
        <position position="1"/>
    </location>
</feature>
<gene>
    <name evidence="1" type="ORF">BDN72DRAFT_733144</name>
</gene>
<proteinExistence type="predicted"/>
<organism evidence="1 2">
    <name type="scientific">Pluteus cervinus</name>
    <dbReference type="NCBI Taxonomy" id="181527"/>
    <lineage>
        <taxon>Eukaryota</taxon>
        <taxon>Fungi</taxon>
        <taxon>Dikarya</taxon>
        <taxon>Basidiomycota</taxon>
        <taxon>Agaricomycotina</taxon>
        <taxon>Agaricomycetes</taxon>
        <taxon>Agaricomycetidae</taxon>
        <taxon>Agaricales</taxon>
        <taxon>Pluteineae</taxon>
        <taxon>Pluteaceae</taxon>
        <taxon>Pluteus</taxon>
    </lineage>
</organism>
<accession>A0ACD2ZXQ9</accession>
<sequence length="66" mass="7526">LRDRPPKCHPDTRHGIRGPLIPWPDDPQAGSVRWISGWMGTGKSAIVQTMAEYWADQDRLAATYFF</sequence>
<evidence type="ECO:0000313" key="2">
    <source>
        <dbReference type="Proteomes" id="UP000308600"/>
    </source>
</evidence>
<keyword evidence="2" id="KW-1185">Reference proteome</keyword>
<reference evidence="1 2" key="1">
    <citation type="journal article" date="2019" name="Nat. Ecol. Evol.">
        <title>Megaphylogeny resolves global patterns of mushroom evolution.</title>
        <authorList>
            <person name="Varga T."/>
            <person name="Krizsan K."/>
            <person name="Foldi C."/>
            <person name="Dima B."/>
            <person name="Sanchez-Garcia M."/>
            <person name="Sanchez-Ramirez S."/>
            <person name="Szollosi G.J."/>
            <person name="Szarkandi J.G."/>
            <person name="Papp V."/>
            <person name="Albert L."/>
            <person name="Andreopoulos W."/>
            <person name="Angelini C."/>
            <person name="Antonin V."/>
            <person name="Barry K.W."/>
            <person name="Bougher N.L."/>
            <person name="Buchanan P."/>
            <person name="Buyck B."/>
            <person name="Bense V."/>
            <person name="Catcheside P."/>
            <person name="Chovatia M."/>
            <person name="Cooper J."/>
            <person name="Damon W."/>
            <person name="Desjardin D."/>
            <person name="Finy P."/>
            <person name="Geml J."/>
            <person name="Haridas S."/>
            <person name="Hughes K."/>
            <person name="Justo A."/>
            <person name="Karasinski D."/>
            <person name="Kautmanova I."/>
            <person name="Kiss B."/>
            <person name="Kocsube S."/>
            <person name="Kotiranta H."/>
            <person name="LaButti K.M."/>
            <person name="Lechner B.E."/>
            <person name="Liimatainen K."/>
            <person name="Lipzen A."/>
            <person name="Lukacs Z."/>
            <person name="Mihaltcheva S."/>
            <person name="Morgado L.N."/>
            <person name="Niskanen T."/>
            <person name="Noordeloos M.E."/>
            <person name="Ohm R.A."/>
            <person name="Ortiz-Santana B."/>
            <person name="Ovrebo C."/>
            <person name="Racz N."/>
            <person name="Riley R."/>
            <person name="Savchenko A."/>
            <person name="Shiryaev A."/>
            <person name="Soop K."/>
            <person name="Spirin V."/>
            <person name="Szebenyi C."/>
            <person name="Tomsovsky M."/>
            <person name="Tulloss R.E."/>
            <person name="Uehling J."/>
            <person name="Grigoriev I.V."/>
            <person name="Vagvolgyi C."/>
            <person name="Papp T."/>
            <person name="Martin F.M."/>
            <person name="Miettinen O."/>
            <person name="Hibbett D.S."/>
            <person name="Nagy L.G."/>
        </authorList>
    </citation>
    <scope>NUCLEOTIDE SEQUENCE [LARGE SCALE GENOMIC DNA]</scope>
    <source>
        <strain evidence="1 2">NL-1719</strain>
    </source>
</reference>
<feature type="non-terminal residue" evidence="1">
    <location>
        <position position="66"/>
    </location>
</feature>
<dbReference type="EMBL" id="ML209455">
    <property type="protein sequence ID" value="TFK58313.1"/>
    <property type="molecule type" value="Genomic_DNA"/>
</dbReference>
<dbReference type="Proteomes" id="UP000308600">
    <property type="component" value="Unassembled WGS sequence"/>
</dbReference>
<evidence type="ECO:0000313" key="1">
    <source>
        <dbReference type="EMBL" id="TFK58313.1"/>
    </source>
</evidence>